<dbReference type="Gene3D" id="1.25.10.10">
    <property type="entry name" value="Leucine-rich Repeat Variant"/>
    <property type="match status" value="2"/>
</dbReference>
<comment type="subcellular location">
    <subcellularLocation>
        <location evidence="1">Nucleus</location>
    </subcellularLocation>
</comment>
<comment type="similarity">
    <text evidence="2">Belongs to the RRP12 family.</text>
</comment>
<evidence type="ECO:0000313" key="8">
    <source>
        <dbReference type="Proteomes" id="UP001194468"/>
    </source>
</evidence>
<comment type="caution">
    <text evidence="7">The sequence shown here is derived from an EMBL/GenBank/DDBJ whole genome shotgun (WGS) entry which is preliminary data.</text>
</comment>
<name>A0AAD4GHH3_BOLED</name>
<accession>A0AAD4GHH3</accession>
<evidence type="ECO:0000256" key="4">
    <source>
        <dbReference type="SAM" id="MobiDB-lite"/>
    </source>
</evidence>
<feature type="region of interest" description="Disordered" evidence="4">
    <location>
        <begin position="1004"/>
        <end position="1127"/>
    </location>
</feature>
<evidence type="ECO:0000259" key="5">
    <source>
        <dbReference type="Pfam" id="PF08161"/>
    </source>
</evidence>
<feature type="compositionally biased region" description="Acidic residues" evidence="4">
    <location>
        <begin position="1042"/>
        <end position="1051"/>
    </location>
</feature>
<evidence type="ECO:0000313" key="7">
    <source>
        <dbReference type="EMBL" id="KAF8444585.1"/>
    </source>
</evidence>
<keyword evidence="8" id="KW-1185">Reference proteome</keyword>
<gene>
    <name evidence="7" type="ORF">L210DRAFT_3394607</name>
</gene>
<feature type="region of interest" description="Disordered" evidence="4">
    <location>
        <begin position="1"/>
        <end position="21"/>
    </location>
</feature>
<dbReference type="InterPro" id="IPR016024">
    <property type="entry name" value="ARM-type_fold"/>
</dbReference>
<dbReference type="EMBL" id="WHUW01000006">
    <property type="protein sequence ID" value="KAF8444585.1"/>
    <property type="molecule type" value="Genomic_DNA"/>
</dbReference>
<feature type="compositionally biased region" description="Polar residues" evidence="4">
    <location>
        <begin position="11"/>
        <end position="21"/>
    </location>
</feature>
<dbReference type="PANTHER" id="PTHR48287">
    <property type="entry name" value="ARM REPEAT SUPERFAMILY PROTEIN"/>
    <property type="match status" value="1"/>
</dbReference>
<dbReference type="Pfam" id="PF25772">
    <property type="entry name" value="HEAT_RRP12_N"/>
    <property type="match status" value="1"/>
</dbReference>
<dbReference type="Pfam" id="PF08161">
    <property type="entry name" value="RRP12_HEAT"/>
    <property type="match status" value="1"/>
</dbReference>
<feature type="domain" description="RRP12 N-terminal HEAT" evidence="6">
    <location>
        <begin position="12"/>
        <end position="265"/>
    </location>
</feature>
<feature type="compositionally biased region" description="Basic and acidic residues" evidence="4">
    <location>
        <begin position="1195"/>
        <end position="1218"/>
    </location>
</feature>
<dbReference type="GO" id="GO:0005634">
    <property type="term" value="C:nucleus"/>
    <property type="evidence" value="ECO:0007669"/>
    <property type="project" value="UniProtKB-SubCell"/>
</dbReference>
<feature type="compositionally biased region" description="Basic and acidic residues" evidence="4">
    <location>
        <begin position="1052"/>
        <end position="1074"/>
    </location>
</feature>
<feature type="compositionally biased region" description="Acidic residues" evidence="4">
    <location>
        <begin position="1173"/>
        <end position="1183"/>
    </location>
</feature>
<reference evidence="7" key="2">
    <citation type="journal article" date="2020" name="Nat. Commun.">
        <title>Large-scale genome sequencing of mycorrhizal fungi provides insights into the early evolution of symbiotic traits.</title>
        <authorList>
            <person name="Miyauchi S."/>
            <person name="Kiss E."/>
            <person name="Kuo A."/>
            <person name="Drula E."/>
            <person name="Kohler A."/>
            <person name="Sanchez-Garcia M."/>
            <person name="Morin E."/>
            <person name="Andreopoulos B."/>
            <person name="Barry K.W."/>
            <person name="Bonito G."/>
            <person name="Buee M."/>
            <person name="Carver A."/>
            <person name="Chen C."/>
            <person name="Cichocki N."/>
            <person name="Clum A."/>
            <person name="Culley D."/>
            <person name="Crous P.W."/>
            <person name="Fauchery L."/>
            <person name="Girlanda M."/>
            <person name="Hayes R.D."/>
            <person name="Keri Z."/>
            <person name="LaButti K."/>
            <person name="Lipzen A."/>
            <person name="Lombard V."/>
            <person name="Magnuson J."/>
            <person name="Maillard F."/>
            <person name="Murat C."/>
            <person name="Nolan M."/>
            <person name="Ohm R.A."/>
            <person name="Pangilinan J."/>
            <person name="Pereira M.F."/>
            <person name="Perotto S."/>
            <person name="Peter M."/>
            <person name="Pfister S."/>
            <person name="Riley R."/>
            <person name="Sitrit Y."/>
            <person name="Stielow J.B."/>
            <person name="Szollosi G."/>
            <person name="Zifcakova L."/>
            <person name="Stursova M."/>
            <person name="Spatafora J.W."/>
            <person name="Tedersoo L."/>
            <person name="Vaario L.M."/>
            <person name="Yamada A."/>
            <person name="Yan M."/>
            <person name="Wang P."/>
            <person name="Xu J."/>
            <person name="Bruns T."/>
            <person name="Baldrian P."/>
            <person name="Vilgalys R."/>
            <person name="Dunand C."/>
            <person name="Henrissat B."/>
            <person name="Grigoriev I.V."/>
            <person name="Hibbett D."/>
            <person name="Nagy L.G."/>
            <person name="Martin F.M."/>
        </authorList>
    </citation>
    <scope>NUCLEOTIDE SEQUENCE</scope>
    <source>
        <strain evidence="7">BED1</strain>
    </source>
</reference>
<dbReference type="InterPro" id="IPR052087">
    <property type="entry name" value="RRP12"/>
</dbReference>
<keyword evidence="3" id="KW-0539">Nucleus</keyword>
<protein>
    <submittedName>
        <fullName evidence="7">Armadillo-type protein</fullName>
    </submittedName>
</protein>
<sequence>METALAKIRPHTSSSLPHQKTPATLLHALESTLTETHTDRTSTAYFAALITTLDGTLQKKDAALGDGDVLPAILYLLSLVAPFVPRPVIQSNLSTLLSLTAPLFPLLSTHAPPLRSQLTLYNSIFHALDRSQLDTPVVRQSFATILQLCLDPRPKVRRRAIDLVNDVLSNPPSPLLRHPYAERVAEWMQNSLHQSSSGVLPKSKSATKEFSVDNAIRLLALLRPILPNLPLDAIPPITTILLTLPRLGNPYLSQSSYSIISDLLSVSVDSGTQSSTEQIPVVLSAVLSSSPPKSDTTVAPSWLRVLGDVMLTYHSADPEASSQQFIKVWKTVWSFFETRHAQTRKAVAQALESLAQCITLLMARTAVGDASDGKSPVRAVIAQIAKALDSLAYASAIPELLHVISSLILNLNMRLEDGKSTLAAEELLLPLVQKIAELRMQKSFEHKEAADSVISTAMRVMGPAVVLEALPLNLEPQDRQAGREPRAFLLPMLAQPHPSPLGHFVSYFVPLSERMFNLQSTAEADGRQSEAKVWNVLVSQVWVGFAGYCHAAPDVKSASAPLSSFSQLLSQLLYTQPELRLSVLKGLKSLVESSLVVSEAEPEESTENSIVGSSITREEALQNIAFLKTQVESWFAVFFNVFGSVDRESRGFVGDVISAWADIADSQEVSKAYRKVVELFQQNLRRLTDAPDVQQNANSTTMTQDLLILLLPWLEEQQIMSLVQICMTNDVLCCKDNGVQKRGYKILANVINGGKVQIDTLATLQQLDSFIAGLSPAAKKDRFVLLANLVPNISPSSLHIIPSLIPEAVLGTKEPSEKARSAAFELIVHMGQKMSEGGLVMRQMVDGMDEDVPPEGLSNASINEYMTMVAGGLAGSTPHMISATVTAISRLVFEFKDTIGSQMQTEIFTTLVVFLSSSNREIVKSTLGYVKLAIHTLPPDLLRPHLNNLVPALLAWSHDHKNHFKEKVRHIFERMIRRFGWDDVYQAAGGDEASKVLVNIKKRKERAKRRRAREEEDGEEEGPSGKVATGDAFEDVLYGSESELDDSDDEEQAQRGDKSKRKGSEQGLRLRDDGEPMDLLQGAVSRMTNAKNDRRRKPGQDANRFKTDEGTGKLVIPADNSDSDIEVSTRRAAKDVAGSAYRESVTSVDGFVRGPNGRIKFNKDTKKRRRANEDEDGDIEMADAEAPAKSKTNKRRSEVKLGHEFKAKKAGGDVKKGNTDPYAYMPLSQAAKRNGRDRIGIAGKR</sequence>
<organism evidence="7 8">
    <name type="scientific">Boletus edulis BED1</name>
    <dbReference type="NCBI Taxonomy" id="1328754"/>
    <lineage>
        <taxon>Eukaryota</taxon>
        <taxon>Fungi</taxon>
        <taxon>Dikarya</taxon>
        <taxon>Basidiomycota</taxon>
        <taxon>Agaricomycotina</taxon>
        <taxon>Agaricomycetes</taxon>
        <taxon>Agaricomycetidae</taxon>
        <taxon>Boletales</taxon>
        <taxon>Boletineae</taxon>
        <taxon>Boletaceae</taxon>
        <taxon>Boletoideae</taxon>
        <taxon>Boletus</taxon>
    </lineage>
</organism>
<proteinExistence type="inferred from homology"/>
<evidence type="ECO:0000256" key="3">
    <source>
        <dbReference type="ARBA" id="ARBA00023242"/>
    </source>
</evidence>
<evidence type="ECO:0000256" key="2">
    <source>
        <dbReference type="ARBA" id="ARBA00007690"/>
    </source>
</evidence>
<dbReference type="SUPFAM" id="SSF48371">
    <property type="entry name" value="ARM repeat"/>
    <property type="match status" value="1"/>
</dbReference>
<feature type="region of interest" description="Disordered" evidence="4">
    <location>
        <begin position="1149"/>
        <end position="1221"/>
    </location>
</feature>
<feature type="domain" description="RRP12 HEAT" evidence="5">
    <location>
        <begin position="339"/>
        <end position="644"/>
    </location>
</feature>
<reference evidence="7" key="1">
    <citation type="submission" date="2019-10" db="EMBL/GenBank/DDBJ databases">
        <authorList>
            <consortium name="DOE Joint Genome Institute"/>
            <person name="Kuo A."/>
            <person name="Miyauchi S."/>
            <person name="Kiss E."/>
            <person name="Drula E."/>
            <person name="Kohler A."/>
            <person name="Sanchez-Garcia M."/>
            <person name="Andreopoulos B."/>
            <person name="Barry K.W."/>
            <person name="Bonito G."/>
            <person name="Buee M."/>
            <person name="Carver A."/>
            <person name="Chen C."/>
            <person name="Cichocki N."/>
            <person name="Clum A."/>
            <person name="Culley D."/>
            <person name="Crous P.W."/>
            <person name="Fauchery L."/>
            <person name="Girlanda M."/>
            <person name="Hayes R."/>
            <person name="Keri Z."/>
            <person name="LaButti K."/>
            <person name="Lipzen A."/>
            <person name="Lombard V."/>
            <person name="Magnuson J."/>
            <person name="Maillard F."/>
            <person name="Morin E."/>
            <person name="Murat C."/>
            <person name="Nolan M."/>
            <person name="Ohm R."/>
            <person name="Pangilinan J."/>
            <person name="Pereira M."/>
            <person name="Perotto S."/>
            <person name="Peter M."/>
            <person name="Riley R."/>
            <person name="Sitrit Y."/>
            <person name="Stielow B."/>
            <person name="Szollosi G."/>
            <person name="Zifcakova L."/>
            <person name="Stursova M."/>
            <person name="Spatafora J.W."/>
            <person name="Tedersoo L."/>
            <person name="Vaario L.-M."/>
            <person name="Yamada A."/>
            <person name="Yan M."/>
            <person name="Wang P."/>
            <person name="Xu J."/>
            <person name="Bruns T."/>
            <person name="Baldrian P."/>
            <person name="Vilgalys R."/>
            <person name="Henrissat B."/>
            <person name="Grigoriev I.V."/>
            <person name="Hibbett D."/>
            <person name="Nagy L.G."/>
            <person name="Martin F.M."/>
        </authorList>
    </citation>
    <scope>NUCLEOTIDE SEQUENCE</scope>
    <source>
        <strain evidence="7">BED1</strain>
    </source>
</reference>
<evidence type="ECO:0000259" key="6">
    <source>
        <dbReference type="Pfam" id="PF25772"/>
    </source>
</evidence>
<dbReference type="InterPro" id="IPR057860">
    <property type="entry name" value="HEAT_RRP12_N"/>
</dbReference>
<dbReference type="InterPro" id="IPR011989">
    <property type="entry name" value="ARM-like"/>
</dbReference>
<dbReference type="PANTHER" id="PTHR48287:SF1">
    <property type="entry name" value="ARM REPEAT SUPERFAMILY PROTEIN"/>
    <property type="match status" value="1"/>
</dbReference>
<dbReference type="InterPro" id="IPR012978">
    <property type="entry name" value="HEAT_RRP12"/>
</dbReference>
<dbReference type="Proteomes" id="UP001194468">
    <property type="component" value="Unassembled WGS sequence"/>
</dbReference>
<evidence type="ECO:0000256" key="1">
    <source>
        <dbReference type="ARBA" id="ARBA00004123"/>
    </source>
</evidence>
<dbReference type="AlphaFoldDB" id="A0AAD4GHH3"/>